<keyword evidence="3" id="KW-1185">Reference proteome</keyword>
<gene>
    <name evidence="2" type="ORF">ATO9_15990</name>
</gene>
<dbReference type="Gene3D" id="1.10.12.10">
    <property type="entry name" value="Lyase 2-enoyl-coa Hydratase, Chain A, domain 2"/>
    <property type="match status" value="1"/>
</dbReference>
<dbReference type="SUPFAM" id="SSF52096">
    <property type="entry name" value="ClpP/crotonase"/>
    <property type="match status" value="1"/>
</dbReference>
<reference evidence="2 3" key="1">
    <citation type="journal article" date="2015" name="Antonie Van Leeuwenhoek">
        <title>Pseudooceanicola atlanticus gen. nov. sp. nov., isolated from surface seawater of the Atlantic Ocean and reclassification of Oceanicola batsensis, Oceanicola marinus, Oceanicola nitratireducens, Oceanicola nanhaiensis, Oceanicola antarcticus and Oceanicola flagellatus, as Pseudooceanicola batsensis comb. nov., Pseudooceanicola marinus comb. nov., Pseudooceanicola nitratireducens comb. nov., Pseudooceanicola nanhaiensis comb. nov., Pseudooceanicola antarcticus comb. nov., and Pseudooceanicola flagellatus comb. nov.</title>
        <authorList>
            <person name="Lai Q."/>
            <person name="Li G."/>
            <person name="Liu X."/>
            <person name="Du Y."/>
            <person name="Sun F."/>
            <person name="Shao Z."/>
        </authorList>
    </citation>
    <scope>NUCLEOTIDE SEQUENCE [LARGE SCALE GENOMIC DNA]</scope>
    <source>
        <strain evidence="2 3">22II-s11g</strain>
    </source>
</reference>
<dbReference type="InterPro" id="IPR029045">
    <property type="entry name" value="ClpP/crotonase-like_dom_sf"/>
</dbReference>
<dbReference type="eggNOG" id="COG1024">
    <property type="taxonomic scope" value="Bacteria"/>
</dbReference>
<dbReference type="STRING" id="1461694.ATO9_15990"/>
<dbReference type="Proteomes" id="UP000030004">
    <property type="component" value="Unassembled WGS sequence"/>
</dbReference>
<dbReference type="Gene3D" id="3.90.226.10">
    <property type="entry name" value="2-enoyl-CoA Hydratase, Chain A, domain 1"/>
    <property type="match status" value="1"/>
</dbReference>
<evidence type="ECO:0000256" key="1">
    <source>
        <dbReference type="ARBA" id="ARBA00005254"/>
    </source>
</evidence>
<evidence type="ECO:0008006" key="4">
    <source>
        <dbReference type="Google" id="ProtNLM"/>
    </source>
</evidence>
<dbReference type="EMBL" id="AQQX01000007">
    <property type="protein sequence ID" value="KGM47814.1"/>
    <property type="molecule type" value="Genomic_DNA"/>
</dbReference>
<dbReference type="OrthoDB" id="7619812at2"/>
<protein>
    <recommendedName>
        <fullName evidence="4">Enoyl-CoA hydratase</fullName>
    </recommendedName>
</protein>
<dbReference type="CDD" id="cd06558">
    <property type="entry name" value="crotonase-like"/>
    <property type="match status" value="1"/>
</dbReference>
<dbReference type="Pfam" id="PF00378">
    <property type="entry name" value="ECH_1"/>
    <property type="match status" value="1"/>
</dbReference>
<accession>A0A0A0EBK1</accession>
<dbReference type="RefSeq" id="WP_043751280.1">
    <property type="nucleotide sequence ID" value="NZ_AQQX01000007.1"/>
</dbReference>
<proteinExistence type="inferred from homology"/>
<sequence length="259" mass="26931">MNDVVRTEVEGAVTTVTVDAPDYRNSMGAPGVREGLAAAVEAFEADATQRVLVLTGANGTFSAGGNLKVLSGLRTRPQMEDRITKGGGTIGVMLRSDKLYIAAVEGPAFGAGIGLAAACDLVVAADGARFCAAQIRVGASPDGGMFWSVPRRMGRAAAKRLLLTGEEIDQTAALAHGLADYPAPDGGALEAAQKLARKLAFGPPLAQATVKRFFAQDIAGMDAVLDWERDTAIDNFLTDDFAEGAAAFLEKRRPTFGGT</sequence>
<dbReference type="AlphaFoldDB" id="A0A0A0EBK1"/>
<dbReference type="InterPro" id="IPR014748">
    <property type="entry name" value="Enoyl-CoA_hydra_C"/>
</dbReference>
<evidence type="ECO:0000313" key="3">
    <source>
        <dbReference type="Proteomes" id="UP000030004"/>
    </source>
</evidence>
<dbReference type="PANTHER" id="PTHR43459:SF1">
    <property type="entry name" value="EG:BACN32G11.4 PROTEIN"/>
    <property type="match status" value="1"/>
</dbReference>
<dbReference type="PANTHER" id="PTHR43459">
    <property type="entry name" value="ENOYL-COA HYDRATASE"/>
    <property type="match status" value="1"/>
</dbReference>
<dbReference type="GO" id="GO:0003824">
    <property type="term" value="F:catalytic activity"/>
    <property type="evidence" value="ECO:0007669"/>
    <property type="project" value="UniProtKB-ARBA"/>
</dbReference>
<dbReference type="InterPro" id="IPR001753">
    <property type="entry name" value="Enoyl-CoA_hydra/iso"/>
</dbReference>
<comment type="similarity">
    <text evidence="1">Belongs to the enoyl-CoA hydratase/isomerase family.</text>
</comment>
<evidence type="ECO:0000313" key="2">
    <source>
        <dbReference type="EMBL" id="KGM47814.1"/>
    </source>
</evidence>
<organism evidence="2 3">
    <name type="scientific">Pseudooceanicola atlanticus</name>
    <dbReference type="NCBI Taxonomy" id="1461694"/>
    <lineage>
        <taxon>Bacteria</taxon>
        <taxon>Pseudomonadati</taxon>
        <taxon>Pseudomonadota</taxon>
        <taxon>Alphaproteobacteria</taxon>
        <taxon>Rhodobacterales</taxon>
        <taxon>Paracoccaceae</taxon>
        <taxon>Pseudooceanicola</taxon>
    </lineage>
</organism>
<comment type="caution">
    <text evidence="2">The sequence shown here is derived from an EMBL/GenBank/DDBJ whole genome shotgun (WGS) entry which is preliminary data.</text>
</comment>
<name>A0A0A0EBK1_9RHOB</name>